<dbReference type="PANTHER" id="PTHR10629:SF52">
    <property type="entry name" value="DNA (CYTOSINE-5)-METHYLTRANSFERASE 1"/>
    <property type="match status" value="1"/>
</dbReference>
<gene>
    <name evidence="9" type="ORF">OA57_08025</name>
</gene>
<dbReference type="Gene3D" id="3.90.120.10">
    <property type="entry name" value="DNA Methylase, subunit A, domain 2"/>
    <property type="match status" value="1"/>
</dbReference>
<name>A0A0A3AKZ3_9PAST</name>
<dbReference type="GO" id="GO:0009307">
    <property type="term" value="P:DNA restriction-modification system"/>
    <property type="evidence" value="ECO:0007669"/>
    <property type="project" value="UniProtKB-KW"/>
</dbReference>
<dbReference type="InterPro" id="IPR001525">
    <property type="entry name" value="C5_MeTfrase"/>
</dbReference>
<comment type="similarity">
    <text evidence="7 8">Belongs to the class I-like SAM-binding methyltransferase superfamily. C5-methyltransferase family.</text>
</comment>
<dbReference type="Gene3D" id="3.40.50.150">
    <property type="entry name" value="Vaccinia Virus protein VP39"/>
    <property type="match status" value="1"/>
</dbReference>
<evidence type="ECO:0000313" key="10">
    <source>
        <dbReference type="Proteomes" id="UP000030380"/>
    </source>
</evidence>
<dbReference type="GO" id="GO:0003677">
    <property type="term" value="F:DNA binding"/>
    <property type="evidence" value="ECO:0007669"/>
    <property type="project" value="TreeGrafter"/>
</dbReference>
<dbReference type="PROSITE" id="PS51679">
    <property type="entry name" value="SAM_MT_C5"/>
    <property type="match status" value="1"/>
</dbReference>
<dbReference type="PRINTS" id="PR00105">
    <property type="entry name" value="C5METTRFRASE"/>
</dbReference>
<keyword evidence="10" id="KW-1185">Reference proteome</keyword>
<keyword evidence="2 7" id="KW-0489">Methyltransferase</keyword>
<comment type="caution">
    <text evidence="9">The sequence shown here is derived from an EMBL/GenBank/DDBJ whole genome shotgun (WGS) entry which is preliminary data.</text>
</comment>
<dbReference type="NCBIfam" id="TIGR00675">
    <property type="entry name" value="dcm"/>
    <property type="match status" value="1"/>
</dbReference>
<evidence type="ECO:0000256" key="5">
    <source>
        <dbReference type="ARBA" id="ARBA00022747"/>
    </source>
</evidence>
<evidence type="ECO:0000256" key="4">
    <source>
        <dbReference type="ARBA" id="ARBA00022691"/>
    </source>
</evidence>
<evidence type="ECO:0000256" key="2">
    <source>
        <dbReference type="ARBA" id="ARBA00022603"/>
    </source>
</evidence>
<dbReference type="GO" id="GO:0003886">
    <property type="term" value="F:DNA (cytosine-5-)-methyltransferase activity"/>
    <property type="evidence" value="ECO:0007669"/>
    <property type="project" value="UniProtKB-EC"/>
</dbReference>
<sequence>MKYKNLKALDFFCGGGGMSYGLQEAGIRVLAGIDYEISCKETYEANIRDAAFIHADVFALQESELARSLGLSRKDDNLILIGCSPCQYWSVIRTSKEKSEQSKSLLSEFQRFVEYFIPGYVVVENVPGIFSRRKESGLDVFVNKLEVLGYTVHFGIHNTQYYNVPQSRKRFTLIANRVSKDKLEPIESKDKVLTVRDVLGEKNGFPKITAGHQDNTDYIHSCAGLSDINMQRIRLIPKNGGNRLAFANRPDLQLKCFVNKDNCFKDTFGRLWWDQPSPTITTKFFSVSNGRFVHPEEDRALSLREGATLQSFPKHYVFKANSRDKIARLIGNAVPPKYAEQIGKAIINNSLK</sequence>
<dbReference type="PANTHER" id="PTHR10629">
    <property type="entry name" value="CYTOSINE-SPECIFIC METHYLTRANSFERASE"/>
    <property type="match status" value="1"/>
</dbReference>
<evidence type="ECO:0000256" key="1">
    <source>
        <dbReference type="ARBA" id="ARBA00011975"/>
    </source>
</evidence>
<evidence type="ECO:0000313" key="9">
    <source>
        <dbReference type="EMBL" id="KGQ70011.1"/>
    </source>
</evidence>
<dbReference type="InterPro" id="IPR050390">
    <property type="entry name" value="C5-Methyltransferase"/>
</dbReference>
<keyword evidence="3 7" id="KW-0808">Transferase</keyword>
<organism evidence="9 10">
    <name type="scientific">Chelonobacter oris</name>
    <dbReference type="NCBI Taxonomy" id="505317"/>
    <lineage>
        <taxon>Bacteria</taxon>
        <taxon>Pseudomonadati</taxon>
        <taxon>Pseudomonadota</taxon>
        <taxon>Gammaproteobacteria</taxon>
        <taxon>Pasteurellales</taxon>
        <taxon>Pasteurellaceae</taxon>
        <taxon>Chelonobacter</taxon>
    </lineage>
</organism>
<dbReference type="InterPro" id="IPR029063">
    <property type="entry name" value="SAM-dependent_MTases_sf"/>
</dbReference>
<accession>A0A0A3AKZ3</accession>
<dbReference type="EMBL" id="JSUM01000013">
    <property type="protein sequence ID" value="KGQ70011.1"/>
    <property type="molecule type" value="Genomic_DNA"/>
</dbReference>
<evidence type="ECO:0000256" key="6">
    <source>
        <dbReference type="ARBA" id="ARBA00047422"/>
    </source>
</evidence>
<proteinExistence type="inferred from homology"/>
<dbReference type="GO" id="GO:0044027">
    <property type="term" value="P:negative regulation of gene expression via chromosomal CpG island methylation"/>
    <property type="evidence" value="ECO:0007669"/>
    <property type="project" value="TreeGrafter"/>
</dbReference>
<dbReference type="Proteomes" id="UP000030380">
    <property type="component" value="Unassembled WGS sequence"/>
</dbReference>
<dbReference type="SUPFAM" id="SSF53335">
    <property type="entry name" value="S-adenosyl-L-methionine-dependent methyltransferases"/>
    <property type="match status" value="1"/>
</dbReference>
<evidence type="ECO:0000256" key="8">
    <source>
        <dbReference type="RuleBase" id="RU000416"/>
    </source>
</evidence>
<dbReference type="AlphaFoldDB" id="A0A0A3AKZ3"/>
<keyword evidence="4 7" id="KW-0949">S-adenosyl-L-methionine</keyword>
<comment type="catalytic activity">
    <reaction evidence="6">
        <text>a 2'-deoxycytidine in DNA + S-adenosyl-L-methionine = a 5-methyl-2'-deoxycytidine in DNA + S-adenosyl-L-homocysteine + H(+)</text>
        <dbReference type="Rhea" id="RHEA:13681"/>
        <dbReference type="Rhea" id="RHEA-COMP:11369"/>
        <dbReference type="Rhea" id="RHEA-COMP:11370"/>
        <dbReference type="ChEBI" id="CHEBI:15378"/>
        <dbReference type="ChEBI" id="CHEBI:57856"/>
        <dbReference type="ChEBI" id="CHEBI:59789"/>
        <dbReference type="ChEBI" id="CHEBI:85452"/>
        <dbReference type="ChEBI" id="CHEBI:85454"/>
        <dbReference type="EC" id="2.1.1.37"/>
    </reaction>
</comment>
<dbReference type="GO" id="GO:0032259">
    <property type="term" value="P:methylation"/>
    <property type="evidence" value="ECO:0007669"/>
    <property type="project" value="UniProtKB-KW"/>
</dbReference>
<dbReference type="EC" id="2.1.1.37" evidence="1"/>
<evidence type="ECO:0000256" key="7">
    <source>
        <dbReference type="PROSITE-ProRule" id="PRU01016"/>
    </source>
</evidence>
<evidence type="ECO:0000256" key="3">
    <source>
        <dbReference type="ARBA" id="ARBA00022679"/>
    </source>
</evidence>
<keyword evidence="5" id="KW-0680">Restriction system</keyword>
<reference evidence="9 10" key="1">
    <citation type="submission" date="2014-11" db="EMBL/GenBank/DDBJ databases">
        <title>Draft genome sequence of Chelonobacter oris 1662T, associated with respiratory disease in Hermann's Tortoises.</title>
        <authorList>
            <person name="Kudirkiene E."/>
            <person name="Hansen M.J."/>
            <person name="Bojesen A.M."/>
        </authorList>
    </citation>
    <scope>NUCLEOTIDE SEQUENCE [LARGE SCALE GENOMIC DNA]</scope>
    <source>
        <strain evidence="9 10">1662</strain>
    </source>
</reference>
<dbReference type="RefSeq" id="WP_034616074.1">
    <property type="nucleotide sequence ID" value="NZ_JSUM01000013.1"/>
</dbReference>
<protein>
    <recommendedName>
        <fullName evidence="1">DNA (cytosine-5-)-methyltransferase</fullName>
        <ecNumber evidence="1">2.1.1.37</ecNumber>
    </recommendedName>
</protein>
<dbReference type="REBASE" id="100429">
    <property type="entry name" value="M.Cor1662TORF8025P"/>
</dbReference>
<dbReference type="OrthoDB" id="9813719at2"/>
<feature type="active site" evidence="7">
    <location>
        <position position="86"/>
    </location>
</feature>
<dbReference type="STRING" id="505317.OA57_08025"/>
<dbReference type="Pfam" id="PF00145">
    <property type="entry name" value="DNA_methylase"/>
    <property type="match status" value="1"/>
</dbReference>